<keyword evidence="10" id="KW-1185">Reference proteome</keyword>
<feature type="domain" description="AB hydrolase-1" evidence="9">
    <location>
        <begin position="25"/>
        <end position="134"/>
    </location>
</feature>
<reference evidence="11" key="1">
    <citation type="submission" date="2025-08" db="UniProtKB">
        <authorList>
            <consortium name="RefSeq"/>
        </authorList>
    </citation>
    <scope>IDENTIFICATION</scope>
    <source>
        <tissue evidence="11">Young leaves</tissue>
    </source>
</reference>
<dbReference type="EC" id="3.3.2.10" evidence="3"/>
<dbReference type="PANTHER" id="PTHR43329">
    <property type="entry name" value="EPOXIDE HYDROLASE"/>
    <property type="match status" value="1"/>
</dbReference>
<dbReference type="AlphaFoldDB" id="A0A6J1GAQ3"/>
<dbReference type="KEGG" id="cmos:111452460"/>
<proteinExistence type="inferred from homology"/>
<dbReference type="GO" id="GO:0004301">
    <property type="term" value="F:epoxide hydrolase activity"/>
    <property type="evidence" value="ECO:0007669"/>
    <property type="project" value="UniProtKB-EC"/>
</dbReference>
<keyword evidence="4" id="KW-0378">Hydrolase</keyword>
<dbReference type="InterPro" id="IPR029058">
    <property type="entry name" value="AB_hydrolase_fold"/>
</dbReference>
<evidence type="ECO:0000256" key="5">
    <source>
        <dbReference type="ARBA" id="ARBA00038334"/>
    </source>
</evidence>
<dbReference type="SUPFAM" id="SSF53474">
    <property type="entry name" value="alpha/beta-Hydrolases"/>
    <property type="match status" value="1"/>
</dbReference>
<comment type="function">
    <text evidence="7">Epoxide hydrolase involved in the biosynthesis of cucurbitacin and mogroside tetracyclic triterpene natural products (e.g. siamenoside I and mogrosides IV, V and VI). Cucurbitacins have cytotoxic properties and exhibit deterrent taste as a defense barrier against herbivores. Mogrosides are nonsugar highly oxygenated compounds used as high-intensity zero-calorie sweeteners; they also possess pharmacological properties such as regulating immunity, lowering blood sugar and lipid levels, protecting the liver, and acting as antioxidants and antitumor agents. Catalyzes the hydrolysis of aromatic epoxide-containing substrates, such as the conversion of 24,25-epoxycucurbitadienol to 24,25-dihydroxycucurbitadienol.</text>
</comment>
<evidence type="ECO:0000256" key="2">
    <source>
        <dbReference type="ARBA" id="ARBA00011738"/>
    </source>
</evidence>
<comment type="pathway">
    <text evidence="1">Secondary metabolite biosynthesis; terpenoid biosynthesis.</text>
</comment>
<evidence type="ECO:0000256" key="8">
    <source>
        <dbReference type="ARBA" id="ARBA00093212"/>
    </source>
</evidence>
<dbReference type="FunFam" id="3.40.50.1820:FF:000161">
    <property type="entry name" value="Epoxide hydrolase"/>
    <property type="match status" value="1"/>
</dbReference>
<evidence type="ECO:0000259" key="9">
    <source>
        <dbReference type="Pfam" id="PF00561"/>
    </source>
</evidence>
<comment type="subunit">
    <text evidence="2">Homodimer.</text>
</comment>
<sequence>MEAIQHTTVKTNGINLHIAAVGTGPPVLLLHGFPEFWYSWRHQLIYLSSIGYRAIAPDLRGYGDSDAPPSADAYTTLHIVGDLVGLLDELGIEKVLLVGHDWGAIIAWYLCLFRPDRIKAAVILSVQFFPRNPTTPFVQAFKSVLGDQFYMVRFQQPGQAEEEFATVDIKKFFNDVMSNRDPRAPYLPGEVKFEGLPPPPPATWLTPEDIDVYADKFSRTGFTGGLNYYRAFNRTWELTAAWTKSEIRVPVKYIVGDLDLTYHFPGAQEYIHGDGFKRDVPGLEEVVVMKDTSHFINQERPNETNAHIHDFFKKFC</sequence>
<dbReference type="PRINTS" id="PR00111">
    <property type="entry name" value="ABHYDROLASE"/>
</dbReference>
<dbReference type="RefSeq" id="XP_022948972.1">
    <property type="nucleotide sequence ID" value="XM_023093204.1"/>
</dbReference>
<dbReference type="PRINTS" id="PR00412">
    <property type="entry name" value="EPOXHYDRLASE"/>
</dbReference>
<gene>
    <name evidence="11" type="primary">LOC111452460</name>
</gene>
<comment type="catalytic activity">
    <reaction evidence="6">
        <text>an epoxide + H2O = an ethanediol</text>
        <dbReference type="Rhea" id="RHEA:19037"/>
        <dbReference type="ChEBI" id="CHEBI:15377"/>
        <dbReference type="ChEBI" id="CHEBI:32955"/>
        <dbReference type="ChEBI" id="CHEBI:140594"/>
        <dbReference type="EC" id="3.3.2.10"/>
    </reaction>
    <physiologicalReaction direction="left-to-right" evidence="6">
        <dbReference type="Rhea" id="RHEA:19038"/>
    </physiologicalReaction>
</comment>
<dbReference type="Proteomes" id="UP000504609">
    <property type="component" value="Unplaced"/>
</dbReference>
<dbReference type="Gene3D" id="3.40.50.1820">
    <property type="entry name" value="alpha/beta hydrolase"/>
    <property type="match status" value="1"/>
</dbReference>
<accession>A0A6J1GAQ3</accession>
<evidence type="ECO:0000256" key="3">
    <source>
        <dbReference type="ARBA" id="ARBA00013006"/>
    </source>
</evidence>
<dbReference type="InterPro" id="IPR000073">
    <property type="entry name" value="AB_hydrolase_1"/>
</dbReference>
<evidence type="ECO:0000256" key="7">
    <source>
        <dbReference type="ARBA" id="ARBA00058358"/>
    </source>
</evidence>
<dbReference type="Pfam" id="PF00561">
    <property type="entry name" value="Abhydrolase_1"/>
    <property type="match status" value="1"/>
</dbReference>
<comment type="similarity">
    <text evidence="5">Belongs to the AB hydrolase superfamily. Epoxide hydrolase family.</text>
</comment>
<comment type="catalytic activity">
    <reaction evidence="8">
        <text>(24S)-24,25-epoxycucurbitadienol + H2O = (24R)-24,25-dihydroxycucurbitadienol</text>
        <dbReference type="Rhea" id="RHEA:81855"/>
        <dbReference type="ChEBI" id="CHEBI:15377"/>
        <dbReference type="ChEBI" id="CHEBI:229949"/>
        <dbReference type="ChEBI" id="CHEBI:229950"/>
    </reaction>
    <physiologicalReaction direction="left-to-right" evidence="8">
        <dbReference type="Rhea" id="RHEA:81856"/>
    </physiologicalReaction>
</comment>
<evidence type="ECO:0000256" key="1">
    <source>
        <dbReference type="ARBA" id="ARBA00004721"/>
    </source>
</evidence>
<evidence type="ECO:0000256" key="6">
    <source>
        <dbReference type="ARBA" id="ARBA00051067"/>
    </source>
</evidence>
<dbReference type="InterPro" id="IPR000639">
    <property type="entry name" value="Epox_hydrolase-like"/>
</dbReference>
<protein>
    <recommendedName>
        <fullName evidence="3">soluble epoxide hydrolase</fullName>
        <ecNumber evidence="3">3.3.2.10</ecNumber>
    </recommendedName>
</protein>
<evidence type="ECO:0000256" key="4">
    <source>
        <dbReference type="ARBA" id="ARBA00022801"/>
    </source>
</evidence>
<organism evidence="10 11">
    <name type="scientific">Cucurbita moschata</name>
    <name type="common">Winter crookneck squash</name>
    <name type="synonym">Cucurbita pepo var. moschata</name>
    <dbReference type="NCBI Taxonomy" id="3662"/>
    <lineage>
        <taxon>Eukaryota</taxon>
        <taxon>Viridiplantae</taxon>
        <taxon>Streptophyta</taxon>
        <taxon>Embryophyta</taxon>
        <taxon>Tracheophyta</taxon>
        <taxon>Spermatophyta</taxon>
        <taxon>Magnoliopsida</taxon>
        <taxon>eudicotyledons</taxon>
        <taxon>Gunneridae</taxon>
        <taxon>Pentapetalae</taxon>
        <taxon>rosids</taxon>
        <taxon>fabids</taxon>
        <taxon>Cucurbitales</taxon>
        <taxon>Cucurbitaceae</taxon>
        <taxon>Cucurbiteae</taxon>
        <taxon>Cucurbita</taxon>
    </lineage>
</organism>
<dbReference type="GeneID" id="111452460"/>
<evidence type="ECO:0000313" key="11">
    <source>
        <dbReference type="RefSeq" id="XP_022948972.1"/>
    </source>
</evidence>
<evidence type="ECO:0000313" key="10">
    <source>
        <dbReference type="Proteomes" id="UP000504609"/>
    </source>
</evidence>
<name>A0A6J1GAQ3_CUCMO</name>